<evidence type="ECO:0008006" key="5">
    <source>
        <dbReference type="Google" id="ProtNLM"/>
    </source>
</evidence>
<protein>
    <recommendedName>
        <fullName evidence="5">O-Antigen ligase</fullName>
    </recommendedName>
</protein>
<feature type="compositionally biased region" description="Low complexity" evidence="1">
    <location>
        <begin position="477"/>
        <end position="490"/>
    </location>
</feature>
<accession>A0A3S4D283</accession>
<dbReference type="AlphaFoldDB" id="A0A3S4D283"/>
<evidence type="ECO:0000256" key="1">
    <source>
        <dbReference type="SAM" id="MobiDB-lite"/>
    </source>
</evidence>
<name>A0A3S4D283_9RHOB</name>
<evidence type="ECO:0000313" key="4">
    <source>
        <dbReference type="Proteomes" id="UP000270743"/>
    </source>
</evidence>
<feature type="region of interest" description="Disordered" evidence="1">
    <location>
        <begin position="451"/>
        <end position="490"/>
    </location>
</feature>
<keyword evidence="4" id="KW-1185">Reference proteome</keyword>
<feature type="transmembrane region" description="Helical" evidence="2">
    <location>
        <begin position="246"/>
        <end position="276"/>
    </location>
</feature>
<dbReference type="Proteomes" id="UP000270743">
    <property type="component" value="Unassembled WGS sequence"/>
</dbReference>
<feature type="transmembrane region" description="Helical" evidence="2">
    <location>
        <begin position="216"/>
        <end position="234"/>
    </location>
</feature>
<evidence type="ECO:0000256" key="2">
    <source>
        <dbReference type="SAM" id="Phobius"/>
    </source>
</evidence>
<dbReference type="OrthoDB" id="7595044at2"/>
<feature type="transmembrane region" description="Helical" evidence="2">
    <location>
        <begin position="380"/>
        <end position="401"/>
    </location>
</feature>
<gene>
    <name evidence="3" type="ORF">PARHAE_03968</name>
</gene>
<feature type="transmembrane region" description="Helical" evidence="2">
    <location>
        <begin position="282"/>
        <end position="300"/>
    </location>
</feature>
<dbReference type="RefSeq" id="WP_126156287.1">
    <property type="nucleotide sequence ID" value="NZ_UZWE01000079.1"/>
</dbReference>
<proteinExistence type="predicted"/>
<feature type="transmembrane region" description="Helical" evidence="2">
    <location>
        <begin position="131"/>
        <end position="148"/>
    </location>
</feature>
<evidence type="ECO:0000313" key="3">
    <source>
        <dbReference type="EMBL" id="VDS10749.1"/>
    </source>
</evidence>
<keyword evidence="2" id="KW-0472">Membrane</keyword>
<organism evidence="3 4">
    <name type="scientific">Paracoccus haematequi</name>
    <dbReference type="NCBI Taxonomy" id="2491866"/>
    <lineage>
        <taxon>Bacteria</taxon>
        <taxon>Pseudomonadati</taxon>
        <taxon>Pseudomonadota</taxon>
        <taxon>Alphaproteobacteria</taxon>
        <taxon>Rhodobacterales</taxon>
        <taxon>Paracoccaceae</taxon>
        <taxon>Paracoccus</taxon>
    </lineage>
</organism>
<dbReference type="EMBL" id="UZWE01000079">
    <property type="protein sequence ID" value="VDS10749.1"/>
    <property type="molecule type" value="Genomic_DNA"/>
</dbReference>
<keyword evidence="2" id="KW-0812">Transmembrane</keyword>
<keyword evidence="2" id="KW-1133">Transmembrane helix</keyword>
<reference evidence="3 4" key="1">
    <citation type="submission" date="2018-12" db="EMBL/GenBank/DDBJ databases">
        <authorList>
            <person name="Criscuolo A."/>
        </authorList>
    </citation>
    <scope>NUCLEOTIDE SEQUENCE [LARGE SCALE GENOMIC DNA]</scope>
    <source>
        <strain evidence="3">ACIP1116241</strain>
    </source>
</reference>
<feature type="transmembrane region" description="Helical" evidence="2">
    <location>
        <begin position="93"/>
        <end position="111"/>
    </location>
</feature>
<feature type="transmembrane region" description="Helical" evidence="2">
    <location>
        <begin position="160"/>
        <end position="178"/>
    </location>
</feature>
<sequence length="490" mass="53016">MISMIAVLSWPVVVFWLFASRTPATAVTATILGAYLLLPRNFSIELPAVPSLNKDSIPALAAVLAAATMARPMPHKALAPDMVLPGLWPRSRVVRILSIMMLAGAVATVLTNGDALRYGSTILPALRPYDAASFLGTTLFTLLPFLLARKYLAHPDAQRTLLVGLVVAGVLYSLPALYEVRFSPQLSRNIYGYFPHDWKQHIRAGGFRPVVFLHHGLWLAILFCGSFLAAMALWRSSSGKDRIRWLAASGWLFMTLVLAKGVGALGIGLLLGAMILFLPVRLQVIGAAVLAATLLVFPMLRGANLVPTDTALSLAEGINSDRAASLRTRFDNEDILLDKANHRPAFGWGGWGRNRVFDAEGRDLSVTDGYWIIVIGTQGWIGYLAQFGLLLIPMIFLGLRWKQLALTPATAGLTMALTANMIDLIPNATLTPVTWLLAGALAGRLELGRVADPADQPGPAEPVRRSAYTRQTRRHPAQAAALRQEAAACP</sequence>